<feature type="domain" description="Dehydrogenase E1 component" evidence="5">
    <location>
        <begin position="38"/>
        <end position="327"/>
    </location>
</feature>
<evidence type="ECO:0000256" key="3">
    <source>
        <dbReference type="ARBA" id="ARBA00023052"/>
    </source>
</evidence>
<evidence type="ECO:0000256" key="2">
    <source>
        <dbReference type="ARBA" id="ARBA00023002"/>
    </source>
</evidence>
<dbReference type="Pfam" id="PF00676">
    <property type="entry name" value="E1_dh"/>
    <property type="match status" value="1"/>
</dbReference>
<dbReference type="PANTHER" id="PTHR11516:SF60">
    <property type="entry name" value="PYRUVATE DEHYDROGENASE E1 COMPONENT SUBUNIT ALPHA"/>
    <property type="match status" value="1"/>
</dbReference>
<evidence type="ECO:0000256" key="4">
    <source>
        <dbReference type="SAM" id="MobiDB-lite"/>
    </source>
</evidence>
<accession>A0A6V8JYY9</accession>
<dbReference type="CDD" id="cd02000">
    <property type="entry name" value="TPP_E1_PDC_ADC_BCADC"/>
    <property type="match status" value="1"/>
</dbReference>
<dbReference type="InterPro" id="IPR001017">
    <property type="entry name" value="DH_E1"/>
</dbReference>
<name>A0A6V8JYY9_9ACTN</name>
<dbReference type="GO" id="GO:0000287">
    <property type="term" value="F:magnesium ion binding"/>
    <property type="evidence" value="ECO:0007669"/>
    <property type="project" value="UniProtKB-ARBA"/>
</dbReference>
<keyword evidence="2" id="KW-0560">Oxidoreductase</keyword>
<dbReference type="AlphaFoldDB" id="A0A6V8JYY9"/>
<dbReference type="GO" id="GO:0006086">
    <property type="term" value="P:pyruvate decarboxylation to acetyl-CoA"/>
    <property type="evidence" value="ECO:0007669"/>
    <property type="project" value="TreeGrafter"/>
</dbReference>
<feature type="compositionally biased region" description="Low complexity" evidence="4">
    <location>
        <begin position="14"/>
        <end position="27"/>
    </location>
</feature>
<protein>
    <submittedName>
        <fullName evidence="6">Acetoin:2,6-dichlorophenolindophenol oxidoreductase subunit alpha</fullName>
    </submittedName>
</protein>
<gene>
    <name evidence="6" type="ORF">Phou_007000</name>
</gene>
<dbReference type="Gene3D" id="3.40.50.970">
    <property type="match status" value="1"/>
</dbReference>
<feature type="region of interest" description="Disordered" evidence="4">
    <location>
        <begin position="1"/>
        <end position="27"/>
    </location>
</feature>
<dbReference type="SUPFAM" id="SSF52518">
    <property type="entry name" value="Thiamin diphosphate-binding fold (THDP-binding)"/>
    <property type="match status" value="1"/>
</dbReference>
<reference evidence="6 7" key="1">
    <citation type="submission" date="2020-03" db="EMBL/GenBank/DDBJ databases">
        <title>Whole genome shotgun sequence of Phytohabitans houttuyneae NBRC 108639.</title>
        <authorList>
            <person name="Komaki H."/>
            <person name="Tamura T."/>
        </authorList>
    </citation>
    <scope>NUCLEOTIDE SEQUENCE [LARGE SCALE GENOMIC DNA]</scope>
    <source>
        <strain evidence="6 7">NBRC 108639</strain>
    </source>
</reference>
<dbReference type="EMBL" id="BLPF01000001">
    <property type="protein sequence ID" value="GFJ76520.1"/>
    <property type="molecule type" value="Genomic_DNA"/>
</dbReference>
<organism evidence="6 7">
    <name type="scientific">Phytohabitans houttuyneae</name>
    <dbReference type="NCBI Taxonomy" id="1076126"/>
    <lineage>
        <taxon>Bacteria</taxon>
        <taxon>Bacillati</taxon>
        <taxon>Actinomycetota</taxon>
        <taxon>Actinomycetes</taxon>
        <taxon>Micromonosporales</taxon>
        <taxon>Micromonosporaceae</taxon>
    </lineage>
</organism>
<dbReference type="GO" id="GO:0004739">
    <property type="term" value="F:pyruvate dehydrogenase (acetyl-transferring) activity"/>
    <property type="evidence" value="ECO:0007669"/>
    <property type="project" value="TreeGrafter"/>
</dbReference>
<dbReference type="InterPro" id="IPR029061">
    <property type="entry name" value="THDP-binding"/>
</dbReference>
<reference evidence="6 7" key="2">
    <citation type="submission" date="2020-03" db="EMBL/GenBank/DDBJ databases">
        <authorList>
            <person name="Ichikawa N."/>
            <person name="Kimura A."/>
            <person name="Kitahashi Y."/>
            <person name="Uohara A."/>
        </authorList>
    </citation>
    <scope>NUCLEOTIDE SEQUENCE [LARGE SCALE GENOMIC DNA]</scope>
    <source>
        <strain evidence="6 7">NBRC 108639</strain>
    </source>
</reference>
<comment type="cofactor">
    <cofactor evidence="1">
        <name>thiamine diphosphate</name>
        <dbReference type="ChEBI" id="CHEBI:58937"/>
    </cofactor>
</comment>
<sequence length="363" mass="37877">MSGSREATGLAHDGGSAPSGGARRAQRPAAEAFYGTIRLIRRFEERCIDLVRSGDIGSGIHPCIGQEGVAAGLCAALRPDDALLSNHRGHGHFLARGSDPGRFLAELTGRVGGIDSGRAGSFHPSDLSAGIWGASGTVGHGAAIATGLGWALARDGDRVAVSVFGDGAVTQGALLESFNLASLWQVPVVFVCENNGYATTLPAPAGIAGSVVGRAEAFGIPASTVDGQDPEVVFDAMAAAVDRARGGGGPSLLEFTTYRFEGHHTFERRMRLAYRDDDEVARWRERDPLAIQAARVPADVRDAIDAEVEEVLDAAVRFALESPRPDPADAFDHLYATPVRLRGSLFGGLGAAAALDGAGRIFR</sequence>
<evidence type="ECO:0000259" key="5">
    <source>
        <dbReference type="Pfam" id="PF00676"/>
    </source>
</evidence>
<dbReference type="PANTHER" id="PTHR11516">
    <property type="entry name" value="PYRUVATE DEHYDROGENASE E1 COMPONENT, ALPHA SUBUNIT BACTERIAL AND ORGANELLAR"/>
    <property type="match status" value="1"/>
</dbReference>
<evidence type="ECO:0000313" key="7">
    <source>
        <dbReference type="Proteomes" id="UP000482800"/>
    </source>
</evidence>
<keyword evidence="3" id="KW-0786">Thiamine pyrophosphate</keyword>
<evidence type="ECO:0000313" key="6">
    <source>
        <dbReference type="EMBL" id="GFJ76520.1"/>
    </source>
</evidence>
<evidence type="ECO:0000256" key="1">
    <source>
        <dbReference type="ARBA" id="ARBA00001964"/>
    </source>
</evidence>
<proteinExistence type="predicted"/>
<keyword evidence="7" id="KW-1185">Reference proteome</keyword>
<comment type="caution">
    <text evidence="6">The sequence shown here is derived from an EMBL/GenBank/DDBJ whole genome shotgun (WGS) entry which is preliminary data.</text>
</comment>
<dbReference type="Proteomes" id="UP000482800">
    <property type="component" value="Unassembled WGS sequence"/>
</dbReference>
<dbReference type="InterPro" id="IPR050642">
    <property type="entry name" value="PDH_E1_Alpha_Subunit"/>
</dbReference>